<evidence type="ECO:0000313" key="4">
    <source>
        <dbReference type="WBParaSite" id="SBAD_0000761401-mRNA-1"/>
    </source>
</evidence>
<protein>
    <submittedName>
        <fullName evidence="2 4">Uncharacterized protein</fullName>
    </submittedName>
</protein>
<dbReference type="Proteomes" id="UP000270296">
    <property type="component" value="Unassembled WGS sequence"/>
</dbReference>
<evidence type="ECO:0000313" key="3">
    <source>
        <dbReference type="Proteomes" id="UP000270296"/>
    </source>
</evidence>
<name>A0A183IUP3_9BILA</name>
<feature type="region of interest" description="Disordered" evidence="1">
    <location>
        <begin position="1"/>
        <end position="27"/>
    </location>
</feature>
<accession>A0A183IUP3</accession>
<evidence type="ECO:0000313" key="2">
    <source>
        <dbReference type="EMBL" id="VDP12752.1"/>
    </source>
</evidence>
<gene>
    <name evidence="2" type="ORF">SBAD_LOCUS7338</name>
</gene>
<organism evidence="4">
    <name type="scientific">Soboliphyme baturini</name>
    <dbReference type="NCBI Taxonomy" id="241478"/>
    <lineage>
        <taxon>Eukaryota</taxon>
        <taxon>Metazoa</taxon>
        <taxon>Ecdysozoa</taxon>
        <taxon>Nematoda</taxon>
        <taxon>Enoplea</taxon>
        <taxon>Dorylaimia</taxon>
        <taxon>Dioctophymatida</taxon>
        <taxon>Dioctophymatoidea</taxon>
        <taxon>Soboliphymatidae</taxon>
        <taxon>Soboliphyme</taxon>
    </lineage>
</organism>
<proteinExistence type="predicted"/>
<reference evidence="2 3" key="2">
    <citation type="submission" date="2018-11" db="EMBL/GenBank/DDBJ databases">
        <authorList>
            <consortium name="Pathogen Informatics"/>
        </authorList>
    </citation>
    <scope>NUCLEOTIDE SEQUENCE [LARGE SCALE GENOMIC DNA]</scope>
</reference>
<feature type="compositionally biased region" description="Basic and acidic residues" evidence="1">
    <location>
        <begin position="12"/>
        <end position="26"/>
    </location>
</feature>
<dbReference type="EMBL" id="UZAM01010539">
    <property type="protein sequence ID" value="VDP12752.1"/>
    <property type="molecule type" value="Genomic_DNA"/>
</dbReference>
<sequence length="68" mass="7470">MIDGRTLRRREVKSGEEGLGFERSHTSNESVWRMAATAEARKMMRIIGGATAAAGDEEFLGDGNSLRE</sequence>
<dbReference type="AlphaFoldDB" id="A0A183IUP3"/>
<dbReference type="WBParaSite" id="SBAD_0000761401-mRNA-1">
    <property type="protein sequence ID" value="SBAD_0000761401-mRNA-1"/>
    <property type="gene ID" value="SBAD_0000761401"/>
</dbReference>
<keyword evidence="3" id="KW-1185">Reference proteome</keyword>
<reference evidence="4" key="1">
    <citation type="submission" date="2016-06" db="UniProtKB">
        <authorList>
            <consortium name="WormBaseParasite"/>
        </authorList>
    </citation>
    <scope>IDENTIFICATION</scope>
</reference>
<evidence type="ECO:0000256" key="1">
    <source>
        <dbReference type="SAM" id="MobiDB-lite"/>
    </source>
</evidence>